<evidence type="ECO:0000256" key="1">
    <source>
        <dbReference type="SAM" id="MobiDB-lite"/>
    </source>
</evidence>
<evidence type="ECO:0000313" key="2">
    <source>
        <dbReference type="EMBL" id="CCE91037.1"/>
    </source>
</evidence>
<evidence type="ECO:0000313" key="3">
    <source>
        <dbReference type="Proteomes" id="UP000005627"/>
    </source>
</evidence>
<keyword evidence="3" id="KW-1185">Reference proteome</keyword>
<dbReference type="KEGG" id="tdl:TDEL_0C01480"/>
<dbReference type="eggNOG" id="ENOG502S9AV">
    <property type="taxonomic scope" value="Eukaryota"/>
</dbReference>
<dbReference type="OrthoDB" id="4070576at2759"/>
<feature type="compositionally biased region" description="Polar residues" evidence="1">
    <location>
        <begin position="68"/>
        <end position="78"/>
    </location>
</feature>
<dbReference type="InParanoid" id="G8ZR95"/>
<accession>G8ZR95</accession>
<protein>
    <submittedName>
        <fullName evidence="2">Uncharacterized protein</fullName>
    </submittedName>
</protein>
<proteinExistence type="predicted"/>
<sequence length="180" mass="20795">MSHDLHSSPATEPSWPPSPTTPNLVESGRRSETPLRWATSWTDDERDKSQESITETIIRTRRDKHKTSFPSYTASPTKSRLEDQYRHMKGLRDNKRNGKASQQRGGLDKMESFVMNSELTQELQRLSLQAEEYTISPDLAEEIEQQQQEDLEDDALIDYINLRDQLDQELDSMIAELSLN</sequence>
<dbReference type="Proteomes" id="UP000005627">
    <property type="component" value="Chromosome 3"/>
</dbReference>
<dbReference type="EMBL" id="HE616744">
    <property type="protein sequence ID" value="CCE91037.1"/>
    <property type="molecule type" value="Genomic_DNA"/>
</dbReference>
<dbReference type="RefSeq" id="XP_003680248.1">
    <property type="nucleotide sequence ID" value="XM_003680200.1"/>
</dbReference>
<organism evidence="2 3">
    <name type="scientific">Torulaspora delbrueckii</name>
    <name type="common">Yeast</name>
    <name type="synonym">Candida colliculosa</name>
    <dbReference type="NCBI Taxonomy" id="4950"/>
    <lineage>
        <taxon>Eukaryota</taxon>
        <taxon>Fungi</taxon>
        <taxon>Dikarya</taxon>
        <taxon>Ascomycota</taxon>
        <taxon>Saccharomycotina</taxon>
        <taxon>Saccharomycetes</taxon>
        <taxon>Saccharomycetales</taxon>
        <taxon>Saccharomycetaceae</taxon>
        <taxon>Torulaspora</taxon>
    </lineage>
</organism>
<dbReference type="HOGENOM" id="CLU_128856_0_0_1"/>
<gene>
    <name evidence="2" type="primary">TDEL0C01480</name>
    <name evidence="2" type="ORF">TDEL_0C01480</name>
</gene>
<dbReference type="FunCoup" id="G8ZR95">
    <property type="interactions" value="28"/>
</dbReference>
<feature type="region of interest" description="Disordered" evidence="1">
    <location>
        <begin position="1"/>
        <end position="83"/>
    </location>
</feature>
<dbReference type="GeneID" id="11500372"/>
<reference evidence="2 3" key="1">
    <citation type="journal article" date="2011" name="Proc. Natl. Acad. Sci. U.S.A.">
        <title>Evolutionary erosion of yeast sex chromosomes by mating-type switching accidents.</title>
        <authorList>
            <person name="Gordon J.L."/>
            <person name="Armisen D."/>
            <person name="Proux-Wera E."/>
            <person name="Oheigeartaigh S.S."/>
            <person name="Byrne K.P."/>
            <person name="Wolfe K.H."/>
        </authorList>
    </citation>
    <scope>NUCLEOTIDE SEQUENCE [LARGE SCALE GENOMIC DNA]</scope>
    <source>
        <strain evidence="3">ATCC 10662 / CBS 1146 / NBRC 0425 / NCYC 2629 / NRRL Y-866</strain>
    </source>
</reference>
<dbReference type="AlphaFoldDB" id="G8ZR95"/>
<name>G8ZR95_TORDE</name>